<name>A0ABN5GZ47_9FIRM</name>
<protein>
    <recommendedName>
        <fullName evidence="4">Phosphate transport regulator</fullName>
    </recommendedName>
</protein>
<sequence>MSWKDIFQMSRQVQNFDRLLADQSQYAVTMVGLLKAYVENGSDETKQRQIAEQASDLEHAGDRARITIVEQLYHTFVTPFDREDINDLSQALDDIVDYAENSIKELALYQTTITSELLQMIDVMGEGTAALAEAVQLLPTSLRNAGDHAVRAKTCENKMEGLYRRAIADLGSVDDIHALIKMREIYRHLSNAADRMDQAANVLIRVAIKQGH</sequence>
<gene>
    <name evidence="2" type="ORF">BXT84_07485</name>
</gene>
<dbReference type="EMBL" id="CP019454">
    <property type="protein sequence ID" value="AUW93802.1"/>
    <property type="molecule type" value="Genomic_DNA"/>
</dbReference>
<keyword evidence="3" id="KW-1185">Reference proteome</keyword>
<evidence type="ECO:0000313" key="3">
    <source>
        <dbReference type="Proteomes" id="UP000325292"/>
    </source>
</evidence>
<evidence type="ECO:0000256" key="1">
    <source>
        <dbReference type="ARBA" id="ARBA00008591"/>
    </source>
</evidence>
<organism evidence="2 3">
    <name type="scientific">Sulfobacillus thermotolerans</name>
    <dbReference type="NCBI Taxonomy" id="338644"/>
    <lineage>
        <taxon>Bacteria</taxon>
        <taxon>Bacillati</taxon>
        <taxon>Bacillota</taxon>
        <taxon>Clostridia</taxon>
        <taxon>Eubacteriales</taxon>
        <taxon>Clostridiales Family XVII. Incertae Sedis</taxon>
        <taxon>Sulfobacillus</taxon>
    </lineage>
</organism>
<proteinExistence type="inferred from homology"/>
<dbReference type="PANTHER" id="PTHR37298">
    <property type="entry name" value="UPF0111 PROTEIN YKAA"/>
    <property type="match status" value="1"/>
</dbReference>
<comment type="similarity">
    <text evidence="1">Belongs to the UPF0111 family.</text>
</comment>
<dbReference type="PANTHER" id="PTHR37298:SF1">
    <property type="entry name" value="UPF0111 PROTEIN YKAA"/>
    <property type="match status" value="1"/>
</dbReference>
<accession>A0ABN5GZ47</accession>
<dbReference type="Pfam" id="PF01865">
    <property type="entry name" value="PhoU_div"/>
    <property type="match status" value="1"/>
</dbReference>
<evidence type="ECO:0008006" key="4">
    <source>
        <dbReference type="Google" id="ProtNLM"/>
    </source>
</evidence>
<dbReference type="InterPro" id="IPR038078">
    <property type="entry name" value="PhoU-like_sf"/>
</dbReference>
<dbReference type="Proteomes" id="UP000325292">
    <property type="component" value="Chromosome"/>
</dbReference>
<dbReference type="InterPro" id="IPR052912">
    <property type="entry name" value="UPF0111_domain"/>
</dbReference>
<reference evidence="2 3" key="1">
    <citation type="journal article" date="2019" name="Sci. Rep.">
        <title>Sulfobacillus thermotolerans: new insights into resistance and metabolic capacities of acidophilic chemolithotrophs.</title>
        <authorList>
            <person name="Panyushkina A.E."/>
            <person name="Babenko V.V."/>
            <person name="Nikitina A.S."/>
            <person name="Selezneva O.V."/>
            <person name="Tsaplina I.A."/>
            <person name="Letarova M.A."/>
            <person name="Kostryukova E.S."/>
            <person name="Letarov A.V."/>
        </authorList>
    </citation>
    <scope>NUCLEOTIDE SEQUENCE [LARGE SCALE GENOMIC DNA]</scope>
    <source>
        <strain evidence="2 3">Kr1</strain>
    </source>
</reference>
<dbReference type="InterPro" id="IPR018445">
    <property type="entry name" value="Put_Phosphate_transp_reg"/>
</dbReference>
<evidence type="ECO:0000313" key="2">
    <source>
        <dbReference type="EMBL" id="AUW93802.1"/>
    </source>
</evidence>
<dbReference type="Gene3D" id="1.20.58.220">
    <property type="entry name" value="Phosphate transport system protein phou homolog 2, domain 2"/>
    <property type="match status" value="1"/>
</dbReference>